<sequence>MESKFATHCGFPTITTSSSTKDSSNAESTGISTRFPTSQLRNRQRQNTTIADTNKHSRATGTLTAVATSDEYGSKTAYISASLTFEPSERLSTAINNASQLFRHDPRELLQETKRYIAHRRSRSAFASTAAFKEVLAEYSNSRCTSSTTTKRKCTLDHSENNTLDKNGCGVLLKYQRIIRTTTATTDINSNSNNCSCSCYGDVEDEGMKYDDVEENETNTYTTTTTKIMISSTSSSTTAQHLMTITEAPSWMITEYILTGYRQLTHSYHGCIKTFTYLHNETGNILTHLVGAIIFLWLAYYTFDSILPQSLHSSLMETIASTRNAAAAAAVSATANRDMMVNRISEILKTTNSKFSIDHHQSKLGGLFINDGYNNVRYEIPWQDMLVFGVYLLSATTCLVLSTLYHLFNCHSERVSID</sequence>
<protein>
    <submittedName>
        <fullName evidence="9">Uncharacterized protein</fullName>
    </submittedName>
</protein>
<dbReference type="AlphaFoldDB" id="A0A9W8DN50"/>
<reference evidence="9" key="1">
    <citation type="submission" date="2022-07" db="EMBL/GenBank/DDBJ databases">
        <title>Phylogenomic reconstructions and comparative analyses of Kickxellomycotina fungi.</title>
        <authorList>
            <person name="Reynolds N.K."/>
            <person name="Stajich J.E."/>
            <person name="Barry K."/>
            <person name="Grigoriev I.V."/>
            <person name="Crous P."/>
            <person name="Smith M.E."/>
        </authorList>
    </citation>
    <scope>NUCLEOTIDE SEQUENCE</scope>
    <source>
        <strain evidence="9">NBRC 100468</strain>
    </source>
</reference>
<evidence type="ECO:0000313" key="10">
    <source>
        <dbReference type="Proteomes" id="UP001150538"/>
    </source>
</evidence>
<evidence type="ECO:0000256" key="1">
    <source>
        <dbReference type="ARBA" id="ARBA00004141"/>
    </source>
</evidence>
<keyword evidence="10" id="KW-1185">Reference proteome</keyword>
<feature type="compositionally biased region" description="Polar residues" evidence="7">
    <location>
        <begin position="30"/>
        <end position="52"/>
    </location>
</feature>
<evidence type="ECO:0000256" key="6">
    <source>
        <dbReference type="PIRSR" id="PIRSR604254-1"/>
    </source>
</evidence>
<gene>
    <name evidence="9" type="ORF">H4219_004244</name>
</gene>
<dbReference type="Proteomes" id="UP001150538">
    <property type="component" value="Unassembled WGS sequence"/>
</dbReference>
<keyword evidence="5 8" id="KW-0472">Membrane</keyword>
<dbReference type="EMBL" id="JANBPU010000140">
    <property type="protein sequence ID" value="KAJ1915578.1"/>
    <property type="molecule type" value="Genomic_DNA"/>
</dbReference>
<feature type="region of interest" description="Disordered" evidence="7">
    <location>
        <begin position="1"/>
        <end position="56"/>
    </location>
</feature>
<keyword evidence="3 8" id="KW-0812">Transmembrane</keyword>
<dbReference type="GO" id="GO:0006882">
    <property type="term" value="P:intracellular zinc ion homeostasis"/>
    <property type="evidence" value="ECO:0007669"/>
    <property type="project" value="TreeGrafter"/>
</dbReference>
<dbReference type="GO" id="GO:0046872">
    <property type="term" value="F:metal ion binding"/>
    <property type="evidence" value="ECO:0007669"/>
    <property type="project" value="UniProtKB-KW"/>
</dbReference>
<evidence type="ECO:0000313" key="9">
    <source>
        <dbReference type="EMBL" id="KAJ1915578.1"/>
    </source>
</evidence>
<name>A0A9W8DN50_9FUNG</name>
<evidence type="ECO:0000256" key="2">
    <source>
        <dbReference type="ARBA" id="ARBA00007018"/>
    </source>
</evidence>
<comment type="caution">
    <text evidence="9">The sequence shown here is derived from an EMBL/GenBank/DDBJ whole genome shotgun (WGS) entry which is preliminary data.</text>
</comment>
<dbReference type="GO" id="GO:0038023">
    <property type="term" value="F:signaling receptor activity"/>
    <property type="evidence" value="ECO:0007669"/>
    <property type="project" value="TreeGrafter"/>
</dbReference>
<feature type="binding site" evidence="6">
    <location>
        <position position="406"/>
    </location>
    <ligand>
        <name>Zn(2+)</name>
        <dbReference type="ChEBI" id="CHEBI:29105"/>
    </ligand>
</feature>
<dbReference type="OrthoDB" id="5585746at2759"/>
<evidence type="ECO:0000256" key="4">
    <source>
        <dbReference type="ARBA" id="ARBA00022989"/>
    </source>
</evidence>
<keyword evidence="6" id="KW-0862">Zinc</keyword>
<comment type="similarity">
    <text evidence="2">Belongs to the ADIPOR family.</text>
</comment>
<proteinExistence type="inferred from homology"/>
<organism evidence="9 10">
    <name type="scientific">Mycoemilia scoparia</name>
    <dbReference type="NCBI Taxonomy" id="417184"/>
    <lineage>
        <taxon>Eukaryota</taxon>
        <taxon>Fungi</taxon>
        <taxon>Fungi incertae sedis</taxon>
        <taxon>Zoopagomycota</taxon>
        <taxon>Kickxellomycotina</taxon>
        <taxon>Kickxellomycetes</taxon>
        <taxon>Kickxellales</taxon>
        <taxon>Kickxellaceae</taxon>
        <taxon>Mycoemilia</taxon>
    </lineage>
</organism>
<keyword evidence="6" id="KW-0479">Metal-binding</keyword>
<evidence type="ECO:0000256" key="5">
    <source>
        <dbReference type="ARBA" id="ARBA00023136"/>
    </source>
</evidence>
<keyword evidence="4 8" id="KW-1133">Transmembrane helix</keyword>
<feature type="compositionally biased region" description="Low complexity" evidence="7">
    <location>
        <begin position="13"/>
        <end position="29"/>
    </location>
</feature>
<feature type="transmembrane region" description="Helical" evidence="8">
    <location>
        <begin position="385"/>
        <end position="408"/>
    </location>
</feature>
<evidence type="ECO:0000256" key="3">
    <source>
        <dbReference type="ARBA" id="ARBA00022692"/>
    </source>
</evidence>
<dbReference type="PANTHER" id="PTHR20855">
    <property type="entry name" value="ADIPOR/PROGESTIN RECEPTOR-RELATED"/>
    <property type="match status" value="1"/>
</dbReference>
<comment type="subcellular location">
    <subcellularLocation>
        <location evidence="1">Membrane</location>
        <topology evidence="1">Multi-pass membrane protein</topology>
    </subcellularLocation>
</comment>
<evidence type="ECO:0000256" key="7">
    <source>
        <dbReference type="SAM" id="MobiDB-lite"/>
    </source>
</evidence>
<evidence type="ECO:0000256" key="8">
    <source>
        <dbReference type="SAM" id="Phobius"/>
    </source>
</evidence>
<dbReference type="GO" id="GO:0016020">
    <property type="term" value="C:membrane"/>
    <property type="evidence" value="ECO:0007669"/>
    <property type="project" value="UniProtKB-SubCell"/>
</dbReference>
<dbReference type="InterPro" id="IPR004254">
    <property type="entry name" value="AdipoR/HlyIII-related"/>
</dbReference>
<dbReference type="Pfam" id="PF03006">
    <property type="entry name" value="HlyIII"/>
    <property type="match status" value="1"/>
</dbReference>
<feature type="transmembrane region" description="Helical" evidence="8">
    <location>
        <begin position="285"/>
        <end position="303"/>
    </location>
</feature>
<dbReference type="PANTHER" id="PTHR20855:SF52">
    <property type="entry name" value="ADIPONECTIN RECEPTOR PROTEIN"/>
    <property type="match status" value="1"/>
</dbReference>
<accession>A0A9W8DN50</accession>